<dbReference type="PATRIC" id="fig|1391653.3.peg.302"/>
<protein>
    <recommendedName>
        <fullName evidence="7">Glycerol-3-phosphate dehydrogenase</fullName>
        <ecNumber evidence="7">1.1.5.3</ecNumber>
    </recommendedName>
</protein>
<name>A0A0K1P9V9_9BACT</name>
<accession>A0A0K1P9V9</accession>
<reference evidence="10 11" key="1">
    <citation type="submission" date="2015-08" db="EMBL/GenBank/DDBJ databases">
        <authorList>
            <person name="Babu N.S."/>
            <person name="Beckwith C.J."/>
            <person name="Beseler K.G."/>
            <person name="Brison A."/>
            <person name="Carone J.V."/>
            <person name="Caskin T.P."/>
            <person name="Diamond M."/>
            <person name="Durham M.E."/>
            <person name="Foxe J.M."/>
            <person name="Go M."/>
            <person name="Henderson B.A."/>
            <person name="Jones I.B."/>
            <person name="McGettigan J.A."/>
            <person name="Micheletti S.J."/>
            <person name="Nasrallah M.E."/>
            <person name="Ortiz D."/>
            <person name="Piller C.R."/>
            <person name="Privatt S.R."/>
            <person name="Schneider S.L."/>
            <person name="Sharp S."/>
            <person name="Smith T.C."/>
            <person name="Stanton J.D."/>
            <person name="Ullery H.E."/>
            <person name="Wilson R.J."/>
            <person name="Serrano M.G."/>
            <person name="Buck G."/>
            <person name="Lee V."/>
            <person name="Wang Y."/>
            <person name="Carvalho R."/>
            <person name="Voegtly L."/>
            <person name="Shi R."/>
            <person name="Duckworth R."/>
            <person name="Johnson A."/>
            <person name="Loviza R."/>
            <person name="Walstead R."/>
            <person name="Shah Z."/>
            <person name="Kiflezghi M."/>
            <person name="Wade K."/>
            <person name="Ball S.L."/>
            <person name="Bradley K.W."/>
            <person name="Asai D.J."/>
            <person name="Bowman C.A."/>
            <person name="Russell D.A."/>
            <person name="Pope W.H."/>
            <person name="Jacobs-Sera D."/>
            <person name="Hendrix R.W."/>
            <person name="Hatfull G.F."/>
        </authorList>
    </citation>
    <scope>NUCLEOTIDE SEQUENCE [LARGE SCALE GENOMIC DNA]</scope>
    <source>
        <strain evidence="10 11">DSM 27710</strain>
    </source>
</reference>
<organism evidence="10 11">
    <name type="scientific">Vulgatibacter incomptus</name>
    <dbReference type="NCBI Taxonomy" id="1391653"/>
    <lineage>
        <taxon>Bacteria</taxon>
        <taxon>Pseudomonadati</taxon>
        <taxon>Myxococcota</taxon>
        <taxon>Myxococcia</taxon>
        <taxon>Myxococcales</taxon>
        <taxon>Cystobacterineae</taxon>
        <taxon>Vulgatibacteraceae</taxon>
        <taxon>Vulgatibacter</taxon>
    </lineage>
</organism>
<keyword evidence="6 7" id="KW-0560">Oxidoreductase</keyword>
<evidence type="ECO:0000256" key="2">
    <source>
        <dbReference type="ARBA" id="ARBA00007330"/>
    </source>
</evidence>
<dbReference type="Gene3D" id="3.30.9.10">
    <property type="entry name" value="D-Amino Acid Oxidase, subunit A, domain 2"/>
    <property type="match status" value="1"/>
</dbReference>
<evidence type="ECO:0000259" key="9">
    <source>
        <dbReference type="Pfam" id="PF16901"/>
    </source>
</evidence>
<dbReference type="InterPro" id="IPR031656">
    <property type="entry name" value="DAO_C"/>
</dbReference>
<evidence type="ECO:0000256" key="6">
    <source>
        <dbReference type="ARBA" id="ARBA00023002"/>
    </source>
</evidence>
<dbReference type="OrthoDB" id="9766796at2"/>
<proteinExistence type="inferred from homology"/>
<dbReference type="GO" id="GO:0004368">
    <property type="term" value="F:glycerol-3-phosphate dehydrogenase (quinone) activity"/>
    <property type="evidence" value="ECO:0007669"/>
    <property type="project" value="UniProtKB-EC"/>
</dbReference>
<dbReference type="RefSeq" id="WP_082342540.1">
    <property type="nucleotide sequence ID" value="NZ_CP012332.1"/>
</dbReference>
<evidence type="ECO:0000256" key="5">
    <source>
        <dbReference type="ARBA" id="ARBA00022827"/>
    </source>
</evidence>
<dbReference type="InterPro" id="IPR041854">
    <property type="entry name" value="BFD-like_2Fe2S-bd_dom_sf"/>
</dbReference>
<dbReference type="GO" id="GO:0046168">
    <property type="term" value="P:glycerol-3-phosphate catabolic process"/>
    <property type="evidence" value="ECO:0007669"/>
    <property type="project" value="TreeGrafter"/>
</dbReference>
<dbReference type="GO" id="GO:0009331">
    <property type="term" value="C:glycerol-3-phosphate dehydrogenase (FAD) complex"/>
    <property type="evidence" value="ECO:0007669"/>
    <property type="project" value="UniProtKB-UniRule"/>
</dbReference>
<dbReference type="InterPro" id="IPR036188">
    <property type="entry name" value="FAD/NAD-bd_sf"/>
</dbReference>
<dbReference type="KEGG" id="vin:AKJ08_0291"/>
<dbReference type="Proteomes" id="UP000055590">
    <property type="component" value="Chromosome"/>
</dbReference>
<dbReference type="InterPro" id="IPR000447">
    <property type="entry name" value="G3P_DH_FAD-dep"/>
</dbReference>
<dbReference type="AlphaFoldDB" id="A0A0K1P9V9"/>
<keyword evidence="3 7" id="KW-0285">Flavoprotein</keyword>
<comment type="similarity">
    <text evidence="2 7">Belongs to the FAD-dependent glycerol-3-phosphate dehydrogenase family.</text>
</comment>
<feature type="domain" description="Alpha-glycerophosphate oxidase C-terminal" evidence="9">
    <location>
        <begin position="386"/>
        <end position="501"/>
    </location>
</feature>
<dbReference type="InterPro" id="IPR006076">
    <property type="entry name" value="FAD-dep_OxRdtase"/>
</dbReference>
<evidence type="ECO:0000256" key="4">
    <source>
        <dbReference type="ARBA" id="ARBA00022798"/>
    </source>
</evidence>
<evidence type="ECO:0000313" key="11">
    <source>
        <dbReference type="Proteomes" id="UP000055590"/>
    </source>
</evidence>
<comment type="cofactor">
    <cofactor evidence="1 7">
        <name>FAD</name>
        <dbReference type="ChEBI" id="CHEBI:57692"/>
    </cofactor>
</comment>
<keyword evidence="11" id="KW-1185">Reference proteome</keyword>
<evidence type="ECO:0000256" key="7">
    <source>
        <dbReference type="RuleBase" id="RU361217"/>
    </source>
</evidence>
<keyword evidence="4" id="KW-0319">Glycerol metabolism</keyword>
<dbReference type="EMBL" id="CP012332">
    <property type="protein sequence ID" value="AKU89904.1"/>
    <property type="molecule type" value="Genomic_DNA"/>
</dbReference>
<evidence type="ECO:0000259" key="8">
    <source>
        <dbReference type="Pfam" id="PF01266"/>
    </source>
</evidence>
<evidence type="ECO:0000256" key="3">
    <source>
        <dbReference type="ARBA" id="ARBA00022630"/>
    </source>
</evidence>
<dbReference type="SUPFAM" id="SSF51905">
    <property type="entry name" value="FAD/NAD(P)-binding domain"/>
    <property type="match status" value="1"/>
</dbReference>
<dbReference type="PANTHER" id="PTHR11985:SF35">
    <property type="entry name" value="ANAEROBIC GLYCEROL-3-PHOSPHATE DEHYDROGENASE SUBUNIT A"/>
    <property type="match status" value="1"/>
</dbReference>
<evidence type="ECO:0000313" key="10">
    <source>
        <dbReference type="EMBL" id="AKU89904.1"/>
    </source>
</evidence>
<dbReference type="Gene3D" id="3.50.50.60">
    <property type="entry name" value="FAD/NAD(P)-binding domain"/>
    <property type="match status" value="1"/>
</dbReference>
<comment type="catalytic activity">
    <reaction evidence="7">
        <text>a quinone + sn-glycerol 3-phosphate = dihydroxyacetone phosphate + a quinol</text>
        <dbReference type="Rhea" id="RHEA:18977"/>
        <dbReference type="ChEBI" id="CHEBI:24646"/>
        <dbReference type="ChEBI" id="CHEBI:57597"/>
        <dbReference type="ChEBI" id="CHEBI:57642"/>
        <dbReference type="ChEBI" id="CHEBI:132124"/>
        <dbReference type="EC" id="1.1.5.3"/>
    </reaction>
</comment>
<keyword evidence="5" id="KW-0274">FAD</keyword>
<feature type="domain" description="FAD dependent oxidoreductase" evidence="8">
    <location>
        <begin position="3"/>
        <end position="325"/>
    </location>
</feature>
<dbReference type="STRING" id="1391653.AKJ08_0291"/>
<dbReference type="Pfam" id="PF01266">
    <property type="entry name" value="DAO"/>
    <property type="match status" value="1"/>
</dbReference>
<dbReference type="PRINTS" id="PR01001">
    <property type="entry name" value="FADG3PDH"/>
</dbReference>
<dbReference type="PANTHER" id="PTHR11985">
    <property type="entry name" value="GLYCEROL-3-PHOSPHATE DEHYDROGENASE"/>
    <property type="match status" value="1"/>
</dbReference>
<dbReference type="PROSITE" id="PS00977">
    <property type="entry name" value="FAD_G3PDH_1"/>
    <property type="match status" value="1"/>
</dbReference>
<gene>
    <name evidence="10" type="ORF">AKJ08_0291</name>
</gene>
<dbReference type="EC" id="1.1.5.3" evidence="7"/>
<dbReference type="Pfam" id="PF16901">
    <property type="entry name" value="DAO_C"/>
    <property type="match status" value="1"/>
</dbReference>
<sequence>MYDLIVIGGGVNGTGIARDAAMRGYRTLLVEKRDFAAGSSGANSGMIHGGVRYLRHDRHVTELACIDSGYIQKIAPHLLFRIPFLFPLRAVDPAKPSVRERLYRYAVEVYLGIYDRYQPLKAGKESVILSPEEAYELEPNLARDLVGAVSFDEWGIDPFRLCVANARSAKAHGADLLTYAKVVAFTRGEGGRVTGIVVRDEASGRELRYEGRAVMNAGGPWAPKVAALAGIELKLRPGKGVHLTLDRRVSNYGVICEAADGREVFVIPHEQTAIIGTTDDDFYGDPDDLRVKEDEVKYLWQAAERSLPAVAHARILRAWAGVRPTVWEYGKTEDALSREHEIHDHAEQGAAGFLSLVGGKLASFRIMSEEAVDAVERVLGEDHRACTTHLEALPGGEALPDPALLAKEARIPESTAARLVYRHGREAERICELVRADPRLVAPVCRCEQVIAAELVWSIRKEEGRRLLDLRRRTRLAMGPCQGTDCAAQAAAILAREAGLSVSEYHKELYDLLQVRWKGNRAVLDGDGLAQEELSRGLHLASGALGNASMRPGESAPAFGAFRDAALGRGSEPAASTALGATRRGRAPE</sequence>
<dbReference type="Gene3D" id="1.10.10.1100">
    <property type="entry name" value="BFD-like [2Fe-2S]-binding domain"/>
    <property type="match status" value="1"/>
</dbReference>
<evidence type="ECO:0000256" key="1">
    <source>
        <dbReference type="ARBA" id="ARBA00001974"/>
    </source>
</evidence>
<dbReference type="GO" id="GO:0006071">
    <property type="term" value="P:glycerol metabolic process"/>
    <property type="evidence" value="ECO:0007669"/>
    <property type="project" value="UniProtKB-KW"/>
</dbReference>